<organism evidence="1 2">
    <name type="scientific">Porphyromonas gingivalis (strain ATCC 33277 / DSM 20709 / CIP 103683 / JCM 12257 / NCTC 11834 / 2561)</name>
    <dbReference type="NCBI Taxonomy" id="431947"/>
    <lineage>
        <taxon>Bacteria</taxon>
        <taxon>Pseudomonadati</taxon>
        <taxon>Bacteroidota</taxon>
        <taxon>Bacteroidia</taxon>
        <taxon>Bacteroidales</taxon>
        <taxon>Porphyromonadaceae</taxon>
        <taxon>Porphyromonas</taxon>
    </lineage>
</organism>
<dbReference type="EMBL" id="AP009380">
    <property type="protein sequence ID" value="BAG34229.1"/>
    <property type="molecule type" value="Genomic_DNA"/>
</dbReference>
<dbReference type="HOGENOM" id="CLU_1228998_0_0_10"/>
<evidence type="ECO:0000313" key="1">
    <source>
        <dbReference type="EMBL" id="BAG34229.1"/>
    </source>
</evidence>
<dbReference type="AlphaFoldDB" id="B2RLI4"/>
<dbReference type="KEGG" id="pgn:PGN_1710"/>
<gene>
    <name evidence="1" type="ordered locus">PGN_1710</name>
</gene>
<protein>
    <submittedName>
        <fullName evidence="1">Uncharacterized protein</fullName>
    </submittedName>
</protein>
<dbReference type="BioCyc" id="PGIN431947:G1G2V-1918-MONOMER"/>
<reference evidence="1 2" key="1">
    <citation type="journal article" date="2008" name="DNA Res.">
        <title>Determination of the genome sequence of Porphyromonas gingivalis strain ATCC 33277 and genomic comparison with strain W83 revealed extensive genome rearrangements in P. gingivalis.</title>
        <authorList>
            <person name="Naito M."/>
            <person name="Hirakawa H."/>
            <person name="Yamashita A."/>
            <person name="Ohara N."/>
            <person name="Shoji M."/>
            <person name="Yukitake H."/>
            <person name="Nakayama K."/>
            <person name="Toh H."/>
            <person name="Yoshimura F."/>
            <person name="Kuhara S."/>
            <person name="Hattori M."/>
            <person name="Hayashi T."/>
            <person name="Nakayama K."/>
        </authorList>
    </citation>
    <scope>NUCLEOTIDE SEQUENCE [LARGE SCALE GENOMIC DNA]</scope>
    <source>
        <strain evidence="2">ATCC 33277 / DSM 20709 / CIP 103683 / JCM 12257 / NCTC 11834 / 2561</strain>
    </source>
</reference>
<accession>B2RLI4</accession>
<proteinExistence type="predicted"/>
<dbReference type="Proteomes" id="UP000008842">
    <property type="component" value="Chromosome"/>
</dbReference>
<name>B2RLI4_PORG3</name>
<sequence length="225" mass="24682">MKETEEKISQTSLFERYGSGFACFDVGVHGFNVVRVAAATVAAVQLREGICIDDPLQKVALGGNAFDGEVLLIGVFDESCGRPDATAVEEIAVGQLHRSAETIATTKIGRGRTCHHILFVSREGDRHEIAIVASRLVDDDRSQCHSRRHGCYSIVAVALLSSDEDRFREIVLGLLVMSLRHFCGTVGLIRSASPTRENDSHQEGEKDFTSHFLLGISEENRISRL</sequence>
<evidence type="ECO:0000313" key="2">
    <source>
        <dbReference type="Proteomes" id="UP000008842"/>
    </source>
</evidence>